<name>A0AAV5APA3_9AGAM</name>
<evidence type="ECO:0000313" key="2">
    <source>
        <dbReference type="Proteomes" id="UP001050691"/>
    </source>
</evidence>
<proteinExistence type="predicted"/>
<gene>
    <name evidence="1" type="ORF">Clacol_009609</name>
</gene>
<dbReference type="AlphaFoldDB" id="A0AAV5APA3"/>
<reference evidence="1" key="1">
    <citation type="submission" date="2021-10" db="EMBL/GenBank/DDBJ databases">
        <title>De novo Genome Assembly of Clathrus columnatus (Basidiomycota, Fungi) Using Illumina and Nanopore Sequence Data.</title>
        <authorList>
            <person name="Ogiso-Tanaka E."/>
            <person name="Itagaki H."/>
            <person name="Hosoya T."/>
            <person name="Hosaka K."/>
        </authorList>
    </citation>
    <scope>NUCLEOTIDE SEQUENCE</scope>
    <source>
        <strain evidence="1">MO-923</strain>
    </source>
</reference>
<sequence length="117" mass="13088">MAEIPTSGILINNAAYPGQYLNITANKDGEILIGYRYPNKSESVNEIERPLPKLRMWLLNESLGGAAYNLVGFKDEKDLDSPMNVYFGQADASLEVTLILCNFMTPIPMSQKLKLIY</sequence>
<dbReference type="EMBL" id="BPWL01000011">
    <property type="protein sequence ID" value="GJJ15333.1"/>
    <property type="molecule type" value="Genomic_DNA"/>
</dbReference>
<evidence type="ECO:0000313" key="1">
    <source>
        <dbReference type="EMBL" id="GJJ15333.1"/>
    </source>
</evidence>
<accession>A0AAV5APA3</accession>
<organism evidence="1 2">
    <name type="scientific">Clathrus columnatus</name>
    <dbReference type="NCBI Taxonomy" id="1419009"/>
    <lineage>
        <taxon>Eukaryota</taxon>
        <taxon>Fungi</taxon>
        <taxon>Dikarya</taxon>
        <taxon>Basidiomycota</taxon>
        <taxon>Agaricomycotina</taxon>
        <taxon>Agaricomycetes</taxon>
        <taxon>Phallomycetidae</taxon>
        <taxon>Phallales</taxon>
        <taxon>Clathraceae</taxon>
        <taxon>Clathrus</taxon>
    </lineage>
</organism>
<keyword evidence="2" id="KW-1185">Reference proteome</keyword>
<comment type="caution">
    <text evidence="1">The sequence shown here is derived from an EMBL/GenBank/DDBJ whole genome shotgun (WGS) entry which is preliminary data.</text>
</comment>
<protein>
    <submittedName>
        <fullName evidence="1">Uncharacterized protein</fullName>
    </submittedName>
</protein>
<dbReference type="Proteomes" id="UP001050691">
    <property type="component" value="Unassembled WGS sequence"/>
</dbReference>